<proteinExistence type="predicted"/>
<evidence type="ECO:0000313" key="2">
    <source>
        <dbReference type="Proteomes" id="UP000249610"/>
    </source>
</evidence>
<dbReference type="EMBL" id="QLLK01000004">
    <property type="protein sequence ID" value="RAI91499.1"/>
    <property type="molecule type" value="Genomic_DNA"/>
</dbReference>
<dbReference type="AlphaFoldDB" id="A0A327PGZ2"/>
<dbReference type="Proteomes" id="UP000249610">
    <property type="component" value="Unassembled WGS sequence"/>
</dbReference>
<gene>
    <name evidence="1" type="ORF">LV83_01686</name>
</gene>
<evidence type="ECO:0000313" key="1">
    <source>
        <dbReference type="EMBL" id="RAI91499.1"/>
    </source>
</evidence>
<keyword evidence="2" id="KW-1185">Reference proteome</keyword>
<accession>A0A327PGZ2</accession>
<comment type="caution">
    <text evidence="1">The sequence shown here is derived from an EMBL/GenBank/DDBJ whole genome shotgun (WGS) entry which is preliminary data.</text>
</comment>
<reference evidence="1 2" key="1">
    <citation type="submission" date="2018-06" db="EMBL/GenBank/DDBJ databases">
        <title>Genomic Encyclopedia of Archaeal and Bacterial Type Strains, Phase II (KMG-II): from individual species to whole genera.</title>
        <authorList>
            <person name="Goeker M."/>
        </authorList>
    </citation>
    <scope>NUCLEOTIDE SEQUENCE [LARGE SCALE GENOMIC DNA]</scope>
    <source>
        <strain evidence="1 2">DSM 23446</strain>
    </source>
</reference>
<organism evidence="1 2">
    <name type="scientific">Algoriphagus yeomjeoni</name>
    <dbReference type="NCBI Taxonomy" id="291403"/>
    <lineage>
        <taxon>Bacteria</taxon>
        <taxon>Pseudomonadati</taxon>
        <taxon>Bacteroidota</taxon>
        <taxon>Cytophagia</taxon>
        <taxon>Cytophagales</taxon>
        <taxon>Cyclobacteriaceae</taxon>
        <taxon>Algoriphagus</taxon>
    </lineage>
</organism>
<protein>
    <submittedName>
        <fullName evidence="1">Uncharacterized protein</fullName>
    </submittedName>
</protein>
<sequence length="71" mass="8389">MIGLHENHKLGLKVQKSEFINLNPHKIFFSRWYYLGNIARIRNVQAINAIKLYEPIRPHNYLFGLQIIGNN</sequence>
<name>A0A327PGZ2_9BACT</name>